<protein>
    <submittedName>
        <fullName evidence="1">Uncharacterized protein</fullName>
    </submittedName>
</protein>
<gene>
    <name evidence="1" type="ORF">QYT958_LOCUS40051</name>
</gene>
<evidence type="ECO:0000313" key="2">
    <source>
        <dbReference type="Proteomes" id="UP000663848"/>
    </source>
</evidence>
<organism evidence="1 2">
    <name type="scientific">Rotaria socialis</name>
    <dbReference type="NCBI Taxonomy" id="392032"/>
    <lineage>
        <taxon>Eukaryota</taxon>
        <taxon>Metazoa</taxon>
        <taxon>Spiralia</taxon>
        <taxon>Gnathifera</taxon>
        <taxon>Rotifera</taxon>
        <taxon>Eurotatoria</taxon>
        <taxon>Bdelloidea</taxon>
        <taxon>Philodinida</taxon>
        <taxon>Philodinidae</taxon>
        <taxon>Rotaria</taxon>
    </lineage>
</organism>
<accession>A0A822BNQ4</accession>
<sequence length="40" mass="4491">MLVIIICDGHIPNVDSLIDRMDIVVSNLQYCSWKGTDKNA</sequence>
<feature type="non-terminal residue" evidence="1">
    <location>
        <position position="40"/>
    </location>
</feature>
<proteinExistence type="predicted"/>
<dbReference type="Proteomes" id="UP000663848">
    <property type="component" value="Unassembled WGS sequence"/>
</dbReference>
<evidence type="ECO:0000313" key="1">
    <source>
        <dbReference type="EMBL" id="CAF5022401.1"/>
    </source>
</evidence>
<dbReference type="AlphaFoldDB" id="A0A822BNQ4"/>
<comment type="caution">
    <text evidence="1">The sequence shown here is derived from an EMBL/GenBank/DDBJ whole genome shotgun (WGS) entry which is preliminary data.</text>
</comment>
<reference evidence="1" key="1">
    <citation type="submission" date="2021-02" db="EMBL/GenBank/DDBJ databases">
        <authorList>
            <person name="Nowell W R."/>
        </authorList>
    </citation>
    <scope>NUCLEOTIDE SEQUENCE</scope>
</reference>
<dbReference type="EMBL" id="CAJOBR010039501">
    <property type="protein sequence ID" value="CAF5022401.1"/>
    <property type="molecule type" value="Genomic_DNA"/>
</dbReference>
<name>A0A822BNQ4_9BILA</name>